<organism evidence="1">
    <name type="scientific">marine sediment metagenome</name>
    <dbReference type="NCBI Taxonomy" id="412755"/>
    <lineage>
        <taxon>unclassified sequences</taxon>
        <taxon>metagenomes</taxon>
        <taxon>ecological metagenomes</taxon>
    </lineage>
</organism>
<gene>
    <name evidence="1" type="ORF">S12H4_22009</name>
</gene>
<sequence>MKPFDTWKCHICGEERPDDRLSVLSKPLIIDGQVCGVQNIR</sequence>
<protein>
    <submittedName>
        <fullName evidence="1">Uncharacterized protein</fullName>
    </submittedName>
</protein>
<reference evidence="1" key="1">
    <citation type="journal article" date="2014" name="Front. Microbiol.">
        <title>High frequency of phylogenetically diverse reductive dehalogenase-homologous genes in deep subseafloor sedimentary metagenomes.</title>
        <authorList>
            <person name="Kawai M."/>
            <person name="Futagami T."/>
            <person name="Toyoda A."/>
            <person name="Takaki Y."/>
            <person name="Nishi S."/>
            <person name="Hori S."/>
            <person name="Arai W."/>
            <person name="Tsubouchi T."/>
            <person name="Morono Y."/>
            <person name="Uchiyama I."/>
            <person name="Ito T."/>
            <person name="Fujiyama A."/>
            <person name="Inagaki F."/>
            <person name="Takami H."/>
        </authorList>
    </citation>
    <scope>NUCLEOTIDE SEQUENCE</scope>
    <source>
        <strain evidence="1">Expedition CK06-06</strain>
    </source>
</reference>
<name>X1S2B1_9ZZZZ</name>
<dbReference type="EMBL" id="BARW01011406">
    <property type="protein sequence ID" value="GAI73311.1"/>
    <property type="molecule type" value="Genomic_DNA"/>
</dbReference>
<evidence type="ECO:0000313" key="1">
    <source>
        <dbReference type="EMBL" id="GAI73311.1"/>
    </source>
</evidence>
<feature type="non-terminal residue" evidence="1">
    <location>
        <position position="41"/>
    </location>
</feature>
<accession>X1S2B1</accession>
<dbReference type="AlphaFoldDB" id="X1S2B1"/>
<comment type="caution">
    <text evidence="1">The sequence shown here is derived from an EMBL/GenBank/DDBJ whole genome shotgun (WGS) entry which is preliminary data.</text>
</comment>
<proteinExistence type="predicted"/>